<evidence type="ECO:0000256" key="6">
    <source>
        <dbReference type="SAM" id="Phobius"/>
    </source>
</evidence>
<protein>
    <submittedName>
        <fullName evidence="8">Phospholipase_D-nuclease N-terminal</fullName>
    </submittedName>
</protein>
<evidence type="ECO:0000256" key="2">
    <source>
        <dbReference type="ARBA" id="ARBA00022475"/>
    </source>
</evidence>
<organism evidence="8 9">
    <name type="scientific">Sphingobacterium nematocida</name>
    <dbReference type="NCBI Taxonomy" id="1513896"/>
    <lineage>
        <taxon>Bacteria</taxon>
        <taxon>Pseudomonadati</taxon>
        <taxon>Bacteroidota</taxon>
        <taxon>Sphingobacteriia</taxon>
        <taxon>Sphingobacteriales</taxon>
        <taxon>Sphingobacteriaceae</taxon>
        <taxon>Sphingobacterium</taxon>
    </lineage>
</organism>
<evidence type="ECO:0000256" key="1">
    <source>
        <dbReference type="ARBA" id="ARBA00004651"/>
    </source>
</evidence>
<gene>
    <name evidence="8" type="ORF">SAMN05660841_02930</name>
</gene>
<dbReference type="RefSeq" id="WP_079644054.1">
    <property type="nucleotide sequence ID" value="NZ_FUZF01000013.1"/>
</dbReference>
<evidence type="ECO:0000256" key="4">
    <source>
        <dbReference type="ARBA" id="ARBA00022989"/>
    </source>
</evidence>
<feature type="domain" description="Cardiolipin synthase N-terminal" evidence="7">
    <location>
        <begin position="20"/>
        <end position="57"/>
    </location>
</feature>
<evidence type="ECO:0000256" key="3">
    <source>
        <dbReference type="ARBA" id="ARBA00022692"/>
    </source>
</evidence>
<name>A0A1T5EZT6_9SPHI</name>
<dbReference type="InterPro" id="IPR027379">
    <property type="entry name" value="CLS_N"/>
</dbReference>
<reference evidence="9" key="1">
    <citation type="submission" date="2017-02" db="EMBL/GenBank/DDBJ databases">
        <authorList>
            <person name="Varghese N."/>
            <person name="Submissions S."/>
        </authorList>
    </citation>
    <scope>NUCLEOTIDE SEQUENCE [LARGE SCALE GENOMIC DNA]</scope>
    <source>
        <strain evidence="9">DSM 24091</strain>
    </source>
</reference>
<evidence type="ECO:0000313" key="8">
    <source>
        <dbReference type="EMBL" id="SKB89399.1"/>
    </source>
</evidence>
<comment type="subcellular location">
    <subcellularLocation>
        <location evidence="1">Cell membrane</location>
        <topology evidence="1">Multi-pass membrane protein</topology>
    </subcellularLocation>
</comment>
<evidence type="ECO:0000259" key="7">
    <source>
        <dbReference type="Pfam" id="PF13396"/>
    </source>
</evidence>
<evidence type="ECO:0000256" key="5">
    <source>
        <dbReference type="ARBA" id="ARBA00023136"/>
    </source>
</evidence>
<dbReference type="Proteomes" id="UP000190150">
    <property type="component" value="Unassembled WGS sequence"/>
</dbReference>
<accession>A0A1T5EZT6</accession>
<dbReference type="EMBL" id="FUZF01000013">
    <property type="protein sequence ID" value="SKB89399.1"/>
    <property type="molecule type" value="Genomic_DNA"/>
</dbReference>
<sequence length="66" mass="7482">MDIQQVFTYVFGALIVLVPLFALYRCLVNPQVGKVDKLLWGIGILIIPVFGGLVYLFMNEVPKERL</sequence>
<evidence type="ECO:0000313" key="9">
    <source>
        <dbReference type="Proteomes" id="UP000190150"/>
    </source>
</evidence>
<feature type="transmembrane region" description="Helical" evidence="6">
    <location>
        <begin position="6"/>
        <end position="26"/>
    </location>
</feature>
<dbReference type="GO" id="GO:0005886">
    <property type="term" value="C:plasma membrane"/>
    <property type="evidence" value="ECO:0007669"/>
    <property type="project" value="UniProtKB-SubCell"/>
</dbReference>
<keyword evidence="9" id="KW-1185">Reference proteome</keyword>
<keyword evidence="2" id="KW-1003">Cell membrane</keyword>
<dbReference type="STRING" id="1513896.SAMN05660841_02930"/>
<dbReference type="AlphaFoldDB" id="A0A1T5EZT6"/>
<keyword evidence="5 6" id="KW-0472">Membrane</keyword>
<dbReference type="Pfam" id="PF13396">
    <property type="entry name" value="PLDc_N"/>
    <property type="match status" value="1"/>
</dbReference>
<feature type="transmembrane region" description="Helical" evidence="6">
    <location>
        <begin position="38"/>
        <end position="58"/>
    </location>
</feature>
<keyword evidence="3 6" id="KW-0812">Transmembrane</keyword>
<dbReference type="OrthoDB" id="711885at2"/>
<keyword evidence="4 6" id="KW-1133">Transmembrane helix</keyword>
<proteinExistence type="predicted"/>